<feature type="signal peptide" evidence="1">
    <location>
        <begin position="1"/>
        <end position="19"/>
    </location>
</feature>
<sequence>MSKILLSALLLVLPVAGFAAPKGKSTVAPKAGDFIGNWQCRTQIGDEVQDDSTIQFKPNARYTSQATLTFRIDAPGEKGSSQPGSNDKTNYQYKLTANGKWSVRGNILTFHDQKTTKLHKHTPAAPELSPAPDSPEAAIDKQLARILQNRSSESYRILTFTPDLFTLTNAANPPLMGMTCQRIKK</sequence>
<evidence type="ECO:0000256" key="1">
    <source>
        <dbReference type="SAM" id="SignalP"/>
    </source>
</evidence>
<feature type="chain" id="PRO_5046860091" evidence="1">
    <location>
        <begin position="20"/>
        <end position="185"/>
    </location>
</feature>
<organism evidence="2 3">
    <name type="scientific">Kingella pumchi</name>
    <dbReference type="NCBI Taxonomy" id="2779506"/>
    <lineage>
        <taxon>Bacteria</taxon>
        <taxon>Pseudomonadati</taxon>
        <taxon>Pseudomonadota</taxon>
        <taxon>Betaproteobacteria</taxon>
        <taxon>Neisseriales</taxon>
        <taxon>Neisseriaceae</taxon>
        <taxon>Kingella</taxon>
    </lineage>
</organism>
<protein>
    <submittedName>
        <fullName evidence="2">Uncharacterized protein</fullName>
    </submittedName>
</protein>
<gene>
    <name evidence="2" type="ORF">MB824_05980</name>
</gene>
<evidence type="ECO:0000313" key="3">
    <source>
        <dbReference type="Proteomes" id="UP001298424"/>
    </source>
</evidence>
<proteinExistence type="predicted"/>
<dbReference type="EMBL" id="JAKOOW010000023">
    <property type="protein sequence ID" value="MCG6504042.1"/>
    <property type="molecule type" value="Genomic_DNA"/>
</dbReference>
<accession>A0ABS9NMM5</accession>
<evidence type="ECO:0000313" key="2">
    <source>
        <dbReference type="EMBL" id="MCG6504042.1"/>
    </source>
</evidence>
<dbReference type="Proteomes" id="UP001298424">
    <property type="component" value="Unassembled WGS sequence"/>
</dbReference>
<keyword evidence="3" id="KW-1185">Reference proteome</keyword>
<keyword evidence="1" id="KW-0732">Signal</keyword>
<comment type="caution">
    <text evidence="2">The sequence shown here is derived from an EMBL/GenBank/DDBJ whole genome shotgun (WGS) entry which is preliminary data.</text>
</comment>
<name>A0ABS9NMM5_9NEIS</name>
<reference evidence="2 3" key="1">
    <citation type="submission" date="2022-02" db="EMBL/GenBank/DDBJ databases">
        <title>Genome sequence data of Kingella unionensis sp. nov. strain CICC 24913 (CCUG 75125).</title>
        <authorList>
            <person name="Xiao M."/>
        </authorList>
    </citation>
    <scope>NUCLEOTIDE SEQUENCE [LARGE SCALE GENOMIC DNA]</scope>
    <source>
        <strain evidence="2 3">CICC 24913</strain>
    </source>
</reference>
<dbReference type="RefSeq" id="WP_238746767.1">
    <property type="nucleotide sequence ID" value="NZ_JAKOOW010000023.1"/>
</dbReference>